<proteinExistence type="predicted"/>
<reference evidence="1" key="2">
    <citation type="journal article" date="2018" name="Sci. Data">
        <title>The draft genome sequence of cork oak.</title>
        <authorList>
            <person name="Ramos A.M."/>
            <person name="Usie A."/>
            <person name="Barbosa P."/>
            <person name="Barros P.M."/>
            <person name="Capote T."/>
            <person name="Chaves I."/>
            <person name="Simoes F."/>
            <person name="Abreu I."/>
            <person name="Carrasquinho I."/>
            <person name="Faro C."/>
            <person name="Guimaraes J.B."/>
            <person name="Mendonca D."/>
            <person name="Nobrega F."/>
            <person name="Rodrigues L."/>
            <person name="Saibo N.J.M."/>
            <person name="Varela M.C."/>
            <person name="Egas C."/>
            <person name="Matos J."/>
            <person name="Miguel C.M."/>
            <person name="Oliveira M.M."/>
            <person name="Ricardo C.P."/>
            <person name="Goncalves S."/>
        </authorList>
    </citation>
    <scope>NUCLEOTIDE SEQUENCE [LARGE SCALE GENOMIC DNA]</scope>
    <source>
        <strain evidence="1">HL8</strain>
    </source>
</reference>
<accession>A0AAW0MCC2</accession>
<sequence length="94" mass="10663">MANNHSSLPHHYLSGSFTLVSEETPPTTNLLVKGHLPVTILGGYRNFELYDDHKAFQDSAQALADLKFTYVVFCQLHLIMPLWPMTLNVKYVSQ</sequence>
<reference evidence="1" key="3">
    <citation type="submission" date="2023-07" db="EMBL/GenBank/DDBJ databases">
        <title>An improved reference 1 genome and first organelle genomes of Quercus suber.</title>
        <authorList>
            <consortium name="Genosuber Consortium"/>
            <person name="Usie A."/>
            <person name="Serra O."/>
            <person name="Barros P."/>
        </authorList>
    </citation>
    <scope>NUCLEOTIDE SEQUENCE</scope>
    <source>
        <strain evidence="1">HL8</strain>
        <tissue evidence="1">Leaves</tissue>
    </source>
</reference>
<name>A0AAW0MCC2_QUESU</name>
<reference evidence="1" key="1">
    <citation type="submission" date="2017-12" db="EMBL/GenBank/DDBJ databases">
        <authorList>
            <person name="Barbosa P."/>
            <person name="Usie A."/>
            <person name="Ramos A.M."/>
        </authorList>
    </citation>
    <scope>NUCLEOTIDE SEQUENCE</scope>
    <source>
        <strain evidence="1">HL8</strain>
        <tissue evidence="1">Leaves</tissue>
    </source>
</reference>
<protein>
    <submittedName>
        <fullName evidence="1">Carotenoid 9</fullName>
    </submittedName>
</protein>
<gene>
    <name evidence="1" type="primary">CCD1_5</name>
    <name evidence="1" type="ORF">CFP56_024282</name>
</gene>
<organism evidence="1">
    <name type="scientific">Quercus suber</name>
    <name type="common">Cork oak</name>
    <dbReference type="NCBI Taxonomy" id="58331"/>
    <lineage>
        <taxon>Eukaryota</taxon>
        <taxon>Viridiplantae</taxon>
        <taxon>Streptophyta</taxon>
        <taxon>Embryophyta</taxon>
        <taxon>Tracheophyta</taxon>
        <taxon>Spermatophyta</taxon>
        <taxon>Magnoliopsida</taxon>
        <taxon>eudicotyledons</taxon>
        <taxon>Gunneridae</taxon>
        <taxon>Pentapetalae</taxon>
        <taxon>rosids</taxon>
        <taxon>fabids</taxon>
        <taxon>Fagales</taxon>
        <taxon>Fagaceae</taxon>
        <taxon>Quercus</taxon>
    </lineage>
</organism>
<dbReference type="EMBL" id="PKMF04000003">
    <property type="protein sequence ID" value="KAK7861091.1"/>
    <property type="molecule type" value="Genomic_DNA"/>
</dbReference>
<evidence type="ECO:0000313" key="1">
    <source>
        <dbReference type="EMBL" id="KAK7861091.1"/>
    </source>
</evidence>
<comment type="caution">
    <text evidence="1">The sequence shown here is derived from an EMBL/GenBank/DDBJ whole genome shotgun (WGS) entry which is preliminary data.</text>
</comment>
<dbReference type="AlphaFoldDB" id="A0AAW0MCC2"/>